<proteinExistence type="predicted"/>
<comment type="caution">
    <text evidence="1">The sequence shown here is derived from an EMBL/GenBank/DDBJ whole genome shotgun (WGS) entry which is preliminary data.</text>
</comment>
<accession>A0ABU7AN04</accession>
<sequence length="107" mass="12179">MTFWGSLQISTAFILEPRQVNPSEISSDISVRHIKLKYRLLAGSIQNYLHCTFWYNAGLQLYTSLPQTCCSNTFQSCTQPRQHARHITPTAHSILTQGWIAAFKIGH</sequence>
<name>A0ABU7AN04_9TELE</name>
<organism evidence="1 2">
    <name type="scientific">Ataeniobius toweri</name>
    <dbReference type="NCBI Taxonomy" id="208326"/>
    <lineage>
        <taxon>Eukaryota</taxon>
        <taxon>Metazoa</taxon>
        <taxon>Chordata</taxon>
        <taxon>Craniata</taxon>
        <taxon>Vertebrata</taxon>
        <taxon>Euteleostomi</taxon>
        <taxon>Actinopterygii</taxon>
        <taxon>Neopterygii</taxon>
        <taxon>Teleostei</taxon>
        <taxon>Neoteleostei</taxon>
        <taxon>Acanthomorphata</taxon>
        <taxon>Ovalentaria</taxon>
        <taxon>Atherinomorphae</taxon>
        <taxon>Cyprinodontiformes</taxon>
        <taxon>Goodeidae</taxon>
        <taxon>Ataeniobius</taxon>
    </lineage>
</organism>
<dbReference type="EMBL" id="JAHUTI010021677">
    <property type="protein sequence ID" value="MED6239597.1"/>
    <property type="molecule type" value="Genomic_DNA"/>
</dbReference>
<gene>
    <name evidence="1" type="ORF">ATANTOWER_008456</name>
</gene>
<keyword evidence="2" id="KW-1185">Reference proteome</keyword>
<protein>
    <submittedName>
        <fullName evidence="1">Uncharacterized protein</fullName>
    </submittedName>
</protein>
<evidence type="ECO:0000313" key="2">
    <source>
        <dbReference type="Proteomes" id="UP001345963"/>
    </source>
</evidence>
<evidence type="ECO:0000313" key="1">
    <source>
        <dbReference type="EMBL" id="MED6239597.1"/>
    </source>
</evidence>
<reference evidence="1 2" key="1">
    <citation type="submission" date="2021-07" db="EMBL/GenBank/DDBJ databases">
        <authorList>
            <person name="Palmer J.M."/>
        </authorList>
    </citation>
    <scope>NUCLEOTIDE SEQUENCE [LARGE SCALE GENOMIC DNA]</scope>
    <source>
        <strain evidence="1 2">AT_MEX2019</strain>
        <tissue evidence="1">Muscle</tissue>
    </source>
</reference>
<dbReference type="Proteomes" id="UP001345963">
    <property type="component" value="Unassembled WGS sequence"/>
</dbReference>